<dbReference type="GO" id="GO:0016020">
    <property type="term" value="C:membrane"/>
    <property type="evidence" value="ECO:0007669"/>
    <property type="project" value="UniProtKB-SubCell"/>
</dbReference>
<dbReference type="PROSITE" id="PS00018">
    <property type="entry name" value="EF_HAND_1"/>
    <property type="match status" value="1"/>
</dbReference>
<feature type="compositionally biased region" description="Polar residues" evidence="6">
    <location>
        <begin position="284"/>
        <end position="293"/>
    </location>
</feature>
<evidence type="ECO:0000256" key="4">
    <source>
        <dbReference type="ARBA" id="ARBA00022989"/>
    </source>
</evidence>
<keyword evidence="10" id="KW-1185">Reference proteome</keyword>
<feature type="region of interest" description="Disordered" evidence="6">
    <location>
        <begin position="1"/>
        <end position="33"/>
    </location>
</feature>
<feature type="compositionally biased region" description="Basic and acidic residues" evidence="6">
    <location>
        <begin position="314"/>
        <end position="328"/>
    </location>
</feature>
<feature type="transmembrane region" description="Helical" evidence="7">
    <location>
        <begin position="465"/>
        <end position="485"/>
    </location>
</feature>
<dbReference type="EMBL" id="KL198019">
    <property type="protein sequence ID" value="KDQ19570.1"/>
    <property type="molecule type" value="Genomic_DNA"/>
</dbReference>
<evidence type="ECO:0000256" key="5">
    <source>
        <dbReference type="ARBA" id="ARBA00023136"/>
    </source>
</evidence>
<dbReference type="InterPro" id="IPR018247">
    <property type="entry name" value="EF_Hand_1_Ca_BS"/>
</dbReference>
<comment type="subcellular location">
    <subcellularLocation>
        <location evidence="1">Membrane</location>
    </subcellularLocation>
</comment>
<dbReference type="InterPro" id="IPR011992">
    <property type="entry name" value="EF-hand-dom_pair"/>
</dbReference>
<dbReference type="InterPro" id="IPR006685">
    <property type="entry name" value="MscS_channel_2nd"/>
</dbReference>
<proteinExistence type="predicted"/>
<reference evidence="10" key="1">
    <citation type="journal article" date="2014" name="Proc. Natl. Acad. Sci. U.S.A.">
        <title>Extensive sampling of basidiomycete genomes demonstrates inadequacy of the white-rot/brown-rot paradigm for wood decay fungi.</title>
        <authorList>
            <person name="Riley R."/>
            <person name="Salamov A.A."/>
            <person name="Brown D.W."/>
            <person name="Nagy L.G."/>
            <person name="Floudas D."/>
            <person name="Held B.W."/>
            <person name="Levasseur A."/>
            <person name="Lombard V."/>
            <person name="Morin E."/>
            <person name="Otillar R."/>
            <person name="Lindquist E.A."/>
            <person name="Sun H."/>
            <person name="LaButti K.M."/>
            <person name="Schmutz J."/>
            <person name="Jabbour D."/>
            <person name="Luo H."/>
            <person name="Baker S.E."/>
            <person name="Pisabarro A.G."/>
            <person name="Walton J.D."/>
            <person name="Blanchette R.A."/>
            <person name="Henrissat B."/>
            <person name="Martin F."/>
            <person name="Cullen D."/>
            <person name="Hibbett D.S."/>
            <person name="Grigoriev I.V."/>
        </authorList>
    </citation>
    <scope>NUCLEOTIDE SEQUENCE [LARGE SCALE GENOMIC DNA]</scope>
    <source>
        <strain evidence="10">FD-172 SS1</strain>
    </source>
</reference>
<keyword evidence="4 7" id="KW-1133">Transmembrane helix</keyword>
<feature type="transmembrane region" description="Helical" evidence="7">
    <location>
        <begin position="135"/>
        <end position="161"/>
    </location>
</feature>
<feature type="compositionally biased region" description="Basic residues" evidence="6">
    <location>
        <begin position="331"/>
        <end position="341"/>
    </location>
</feature>
<evidence type="ECO:0000256" key="3">
    <source>
        <dbReference type="ARBA" id="ARBA00022837"/>
    </source>
</evidence>
<evidence type="ECO:0000313" key="9">
    <source>
        <dbReference type="EMBL" id="KDQ19570.1"/>
    </source>
</evidence>
<keyword evidence="2 7" id="KW-0812">Transmembrane</keyword>
<feature type="transmembrane region" description="Helical" evidence="7">
    <location>
        <begin position="491"/>
        <end position="509"/>
    </location>
</feature>
<gene>
    <name evidence="9" type="ORF">BOTBODRAFT_126457</name>
</gene>
<keyword evidence="5 7" id="KW-0472">Membrane</keyword>
<dbReference type="InParanoid" id="A0A067MXY8"/>
<feature type="region of interest" description="Disordered" evidence="6">
    <location>
        <begin position="266"/>
        <end position="341"/>
    </location>
</feature>
<dbReference type="InterPro" id="IPR058650">
    <property type="entry name" value="Msy1/2-like"/>
</dbReference>
<sequence>MKDSPAASSPTRKGSPSTSRSHSRANSIDFQKVDSHEEYGSFHGTDTTLTHSSDEFDWELDEKEPAKVTAARKAKRGHRLWLMFMKLARPVRAFIIGVVGSGILIAPMLVFRFQFNDSIARPQVEPWSLWAAISWGLWALTSLLVDLAPRFLMFLIFTLYGKPPEQLKSQLELFMAVSLWLKLALDVSWSWVTLSVIRSILDPPGVYWKYVNRVMQALFSAGLILLVEKIFLQFVAIRFHTKALADRLAENRLGLRVLDKLSNAQPAASKRFTPHRRKPHTHSKSQLSISTTPVEGMSPGGSQGGSRSGNITPEHAEKDKAKAVDAPRAHANARRRRHGQKRRTFKVANTFVDTLGDAIGQVALKNSRFYKEGEIGSLYSARRLARQLFSNLAAVSPPRNYLIVEDFHAYFSTEEEAATAFHLFDKDDNGDITKTEMREAVQNIYRERKALTASLKDMSSAVAKLDGVLVAVALICIFFVCLLIFSRANTIASLVPLATILLGFSFIFGHSAQLMFESLIFIFSTHPFDVSDLVIIDDQPLVVKEFGLFSTVFRRVDGQEIIAPNALLASNTIIHNVRRSGSMWETTKLMIAYDTPLEVIEQLRSRLRAYMAENNREWGTPGCEVNIDKMEFQNAIHLNVAIEHRANWQDWGGRWNRRTAFMRHMKTVLEDLEIGYSLPLQPIAFHPHSVPPPWATANNPSINPFGNAGSFSGGESIRGTPPQGPSANAGRYF</sequence>
<dbReference type="GO" id="GO:0005509">
    <property type="term" value="F:calcium ion binding"/>
    <property type="evidence" value="ECO:0007669"/>
    <property type="project" value="InterPro"/>
</dbReference>
<dbReference type="GO" id="GO:0006874">
    <property type="term" value="P:intracellular calcium ion homeostasis"/>
    <property type="evidence" value="ECO:0007669"/>
    <property type="project" value="TreeGrafter"/>
</dbReference>
<evidence type="ECO:0000256" key="2">
    <source>
        <dbReference type="ARBA" id="ARBA00022692"/>
    </source>
</evidence>
<dbReference type="InterPro" id="IPR023408">
    <property type="entry name" value="MscS_beta-dom_sf"/>
</dbReference>
<dbReference type="AlphaFoldDB" id="A0A067MXY8"/>
<dbReference type="PROSITE" id="PS50222">
    <property type="entry name" value="EF_HAND_2"/>
    <property type="match status" value="1"/>
</dbReference>
<feature type="domain" description="EF-hand" evidence="8">
    <location>
        <begin position="412"/>
        <end position="447"/>
    </location>
</feature>
<evidence type="ECO:0000256" key="6">
    <source>
        <dbReference type="SAM" id="MobiDB-lite"/>
    </source>
</evidence>
<name>A0A067MXY8_BOTB1</name>
<dbReference type="SUPFAM" id="SSF50182">
    <property type="entry name" value="Sm-like ribonucleoproteins"/>
    <property type="match status" value="1"/>
</dbReference>
<dbReference type="Proteomes" id="UP000027195">
    <property type="component" value="Unassembled WGS sequence"/>
</dbReference>
<feature type="region of interest" description="Disordered" evidence="6">
    <location>
        <begin position="695"/>
        <end position="733"/>
    </location>
</feature>
<dbReference type="InterPro" id="IPR010920">
    <property type="entry name" value="LSM_dom_sf"/>
</dbReference>
<evidence type="ECO:0000313" key="10">
    <source>
        <dbReference type="Proteomes" id="UP000027195"/>
    </source>
</evidence>
<evidence type="ECO:0000259" key="8">
    <source>
        <dbReference type="PROSITE" id="PS50222"/>
    </source>
</evidence>
<dbReference type="PANTHER" id="PTHR31323">
    <property type="entry name" value="MECHANOSENSITIVE ION CHANNEL PROTEIN MSY2"/>
    <property type="match status" value="1"/>
</dbReference>
<dbReference type="Gene3D" id="1.10.238.10">
    <property type="entry name" value="EF-hand"/>
    <property type="match status" value="1"/>
</dbReference>
<dbReference type="Pfam" id="PF00924">
    <property type="entry name" value="MS_channel_2nd"/>
    <property type="match status" value="1"/>
</dbReference>
<organism evidence="9 10">
    <name type="scientific">Botryobasidium botryosum (strain FD-172 SS1)</name>
    <dbReference type="NCBI Taxonomy" id="930990"/>
    <lineage>
        <taxon>Eukaryota</taxon>
        <taxon>Fungi</taxon>
        <taxon>Dikarya</taxon>
        <taxon>Basidiomycota</taxon>
        <taxon>Agaricomycotina</taxon>
        <taxon>Agaricomycetes</taxon>
        <taxon>Cantharellales</taxon>
        <taxon>Botryobasidiaceae</taxon>
        <taxon>Botryobasidium</taxon>
    </lineage>
</organism>
<dbReference type="Gene3D" id="2.30.30.60">
    <property type="match status" value="1"/>
</dbReference>
<dbReference type="Pfam" id="PF25886">
    <property type="entry name" value="Msy1"/>
    <property type="match status" value="1"/>
</dbReference>
<feature type="compositionally biased region" description="Polar residues" evidence="6">
    <location>
        <begin position="1"/>
        <end position="29"/>
    </location>
</feature>
<feature type="compositionally biased region" description="Basic residues" evidence="6">
    <location>
        <begin position="272"/>
        <end position="283"/>
    </location>
</feature>
<keyword evidence="3" id="KW-0106">Calcium</keyword>
<feature type="compositionally biased region" description="Gly residues" evidence="6">
    <location>
        <begin position="298"/>
        <end position="307"/>
    </location>
</feature>
<dbReference type="PANTHER" id="PTHR31323:SF11">
    <property type="entry name" value="EF-HAND DOMAIN-CONTAINING PROTEIN"/>
    <property type="match status" value="1"/>
</dbReference>
<accession>A0A067MXY8</accession>
<feature type="transmembrane region" description="Helical" evidence="7">
    <location>
        <begin position="93"/>
        <end position="115"/>
    </location>
</feature>
<dbReference type="GO" id="GO:0005262">
    <property type="term" value="F:calcium channel activity"/>
    <property type="evidence" value="ECO:0007669"/>
    <property type="project" value="TreeGrafter"/>
</dbReference>
<evidence type="ECO:0000256" key="7">
    <source>
        <dbReference type="SAM" id="Phobius"/>
    </source>
</evidence>
<dbReference type="SUPFAM" id="SSF47473">
    <property type="entry name" value="EF-hand"/>
    <property type="match status" value="1"/>
</dbReference>
<dbReference type="OrthoDB" id="544685at2759"/>
<evidence type="ECO:0000256" key="1">
    <source>
        <dbReference type="ARBA" id="ARBA00004370"/>
    </source>
</evidence>
<dbReference type="InterPro" id="IPR002048">
    <property type="entry name" value="EF_hand_dom"/>
</dbReference>
<dbReference type="HOGENOM" id="CLU_014186_0_0_1"/>
<protein>
    <recommendedName>
        <fullName evidence="8">EF-hand domain-containing protein</fullName>
    </recommendedName>
</protein>